<dbReference type="GO" id="GO:0004190">
    <property type="term" value="F:aspartic-type endopeptidase activity"/>
    <property type="evidence" value="ECO:0007669"/>
    <property type="project" value="InterPro"/>
</dbReference>
<proteinExistence type="predicted"/>
<dbReference type="EMBL" id="CAADRN010000260">
    <property type="protein sequence ID" value="VFU16163.1"/>
    <property type="molecule type" value="Genomic_DNA"/>
</dbReference>
<sequence length="158" mass="17730">MKRSFPFWTAGMVFFADKTFQGIALSESMQAKDIYNYAICFYPALNDYNTINTPMRILLLLLLTGCLYILLKYSSSSKNSDLLLGVGFVAGGAFSNSISWIFQGSVVDYIGFFTPNYDLIFNLADLAYISGTLLVLLGVAREVLWMLERIRKTRVPGN</sequence>
<feature type="transmembrane region" description="Helical" evidence="1">
    <location>
        <begin position="83"/>
        <end position="106"/>
    </location>
</feature>
<feature type="transmembrane region" description="Helical" evidence="1">
    <location>
        <begin position="53"/>
        <end position="71"/>
    </location>
</feature>
<evidence type="ECO:0000256" key="1">
    <source>
        <dbReference type="SAM" id="Phobius"/>
    </source>
</evidence>
<dbReference type="GO" id="GO:0016020">
    <property type="term" value="C:membrane"/>
    <property type="evidence" value="ECO:0007669"/>
    <property type="project" value="InterPro"/>
</dbReference>
<organism evidence="2">
    <name type="scientific">anaerobic digester metagenome</name>
    <dbReference type="NCBI Taxonomy" id="1263854"/>
    <lineage>
        <taxon>unclassified sequences</taxon>
        <taxon>metagenomes</taxon>
        <taxon>ecological metagenomes</taxon>
    </lineage>
</organism>
<feature type="transmembrane region" description="Helical" evidence="1">
    <location>
        <begin position="126"/>
        <end position="144"/>
    </location>
</feature>
<dbReference type="GO" id="GO:0006508">
    <property type="term" value="P:proteolysis"/>
    <property type="evidence" value="ECO:0007669"/>
    <property type="project" value="InterPro"/>
</dbReference>
<accession>A0A485M381</accession>
<keyword evidence="1" id="KW-1133">Transmembrane helix</keyword>
<protein>
    <submittedName>
        <fullName evidence="2">Lipoprotein signal peptidase</fullName>
    </submittedName>
</protein>
<dbReference type="Pfam" id="PF01252">
    <property type="entry name" value="Peptidase_A8"/>
    <property type="match status" value="1"/>
</dbReference>
<reference evidence="2" key="1">
    <citation type="submission" date="2019-03" db="EMBL/GenBank/DDBJ databases">
        <authorList>
            <person name="Hao L."/>
        </authorList>
    </citation>
    <scope>NUCLEOTIDE SEQUENCE</scope>
</reference>
<keyword evidence="1" id="KW-0472">Membrane</keyword>
<gene>
    <name evidence="2" type="ORF">SCFA_3320002</name>
</gene>
<dbReference type="InterPro" id="IPR001872">
    <property type="entry name" value="Peptidase_A8"/>
</dbReference>
<keyword evidence="1" id="KW-0812">Transmembrane</keyword>
<name>A0A485M381_9ZZZZ</name>
<dbReference type="AlphaFoldDB" id="A0A485M381"/>
<evidence type="ECO:0000313" key="2">
    <source>
        <dbReference type="EMBL" id="VFU16163.1"/>
    </source>
</evidence>
<keyword evidence="2" id="KW-0449">Lipoprotein</keyword>